<dbReference type="EMBL" id="JACHIN010000023">
    <property type="protein sequence ID" value="MBB5084496.1"/>
    <property type="molecule type" value="Genomic_DNA"/>
</dbReference>
<organism evidence="2 3">
    <name type="scientific">Nonomuraea endophytica</name>
    <dbReference type="NCBI Taxonomy" id="714136"/>
    <lineage>
        <taxon>Bacteria</taxon>
        <taxon>Bacillati</taxon>
        <taxon>Actinomycetota</taxon>
        <taxon>Actinomycetes</taxon>
        <taxon>Streptosporangiales</taxon>
        <taxon>Streptosporangiaceae</taxon>
        <taxon>Nonomuraea</taxon>
    </lineage>
</organism>
<dbReference type="GO" id="GO:0016810">
    <property type="term" value="F:hydrolase activity, acting on carbon-nitrogen (but not peptide) bonds"/>
    <property type="evidence" value="ECO:0007669"/>
    <property type="project" value="InterPro"/>
</dbReference>
<dbReference type="RefSeq" id="WP_184974531.1">
    <property type="nucleotide sequence ID" value="NZ_JACHIN010000023.1"/>
</dbReference>
<gene>
    <name evidence="2" type="ORF">HNR40_010005</name>
</gene>
<dbReference type="CDD" id="cd01309">
    <property type="entry name" value="Met_dep_hydrolase_C"/>
    <property type="match status" value="1"/>
</dbReference>
<dbReference type="SUPFAM" id="SSF51556">
    <property type="entry name" value="Metallo-dependent hydrolases"/>
    <property type="match status" value="1"/>
</dbReference>
<dbReference type="PANTHER" id="PTHR43135">
    <property type="entry name" value="ALPHA-D-RIBOSE 1-METHYLPHOSPHONATE 5-TRIPHOSPHATE DIPHOSPHATASE"/>
    <property type="match status" value="1"/>
</dbReference>
<protein>
    <submittedName>
        <fullName evidence="2">Imidazolonepropionase-like amidohydrolase</fullName>
    </submittedName>
</protein>
<dbReference type="Gene3D" id="2.30.40.10">
    <property type="entry name" value="Urease, subunit C, domain 1"/>
    <property type="match status" value="1"/>
</dbReference>
<name>A0A7W8ADV2_9ACTN</name>
<dbReference type="Proteomes" id="UP000568380">
    <property type="component" value="Unassembled WGS sequence"/>
</dbReference>
<dbReference type="InterPro" id="IPR013108">
    <property type="entry name" value="Amidohydro_3"/>
</dbReference>
<dbReference type="SUPFAM" id="SSF51338">
    <property type="entry name" value="Composite domain of metallo-dependent hydrolases"/>
    <property type="match status" value="1"/>
</dbReference>
<dbReference type="PANTHER" id="PTHR43135:SF3">
    <property type="entry name" value="ALPHA-D-RIBOSE 1-METHYLPHOSPHONATE 5-TRIPHOSPHATE DIPHOSPHATASE"/>
    <property type="match status" value="1"/>
</dbReference>
<dbReference type="InterPro" id="IPR032466">
    <property type="entry name" value="Metal_Hydrolase"/>
</dbReference>
<proteinExistence type="predicted"/>
<feature type="domain" description="Amidohydrolase 3" evidence="1">
    <location>
        <begin position="207"/>
        <end position="383"/>
    </location>
</feature>
<sequence>MNVAITGGYVVPVTGAPIENGTILIQDGKITAVGADVAVPGGVEIVDADGAWVLPGFVEAHGHMGVHEEADGWAGQDTNEMTDPNGARLRALDAINPADLGFGDALSGGVTTAVIKPGSANPIGGQTVALKCWGRSVEEMLLREPVSVKSALGENPKRVYGDQKKLPSTRQGVAAVIRDAFMKAQDYRAKRAAAADEGKPFDRDGTMEVLVRVLDGELPWCQHTHRADDIATALRLADEFGYRVIVNHATEGHLLADVLAERRIPVIIGPLFTSRTKVELRQRSLRNPGILARAGVELAITTDHPVVPIHFLVHQATLAVKEGLDRETALRSITVNPAKIMGLDDRVGALAPGLDGDVVIWSGDPLDVMSRALRVFVSGREVYTFSDELGEGVVADPYYRES</sequence>
<keyword evidence="2" id="KW-0378">Hydrolase</keyword>
<dbReference type="InterPro" id="IPR011059">
    <property type="entry name" value="Metal-dep_hydrolase_composite"/>
</dbReference>
<keyword evidence="3" id="KW-1185">Reference proteome</keyword>
<comment type="caution">
    <text evidence="2">The sequence shown here is derived from an EMBL/GenBank/DDBJ whole genome shotgun (WGS) entry which is preliminary data.</text>
</comment>
<evidence type="ECO:0000313" key="2">
    <source>
        <dbReference type="EMBL" id="MBB5084496.1"/>
    </source>
</evidence>
<dbReference type="AlphaFoldDB" id="A0A7W8ADV2"/>
<dbReference type="Gene3D" id="3.20.20.140">
    <property type="entry name" value="Metal-dependent hydrolases"/>
    <property type="match status" value="1"/>
</dbReference>
<dbReference type="InterPro" id="IPR051781">
    <property type="entry name" value="Metallo-dep_Hydrolase"/>
</dbReference>
<accession>A0A7W8ADV2</accession>
<evidence type="ECO:0000313" key="3">
    <source>
        <dbReference type="Proteomes" id="UP000568380"/>
    </source>
</evidence>
<evidence type="ECO:0000259" key="1">
    <source>
        <dbReference type="Pfam" id="PF07969"/>
    </source>
</evidence>
<dbReference type="Pfam" id="PF07969">
    <property type="entry name" value="Amidohydro_3"/>
    <property type="match status" value="1"/>
</dbReference>
<reference evidence="2 3" key="1">
    <citation type="submission" date="2020-08" db="EMBL/GenBank/DDBJ databases">
        <title>Genomic Encyclopedia of Type Strains, Phase IV (KMG-IV): sequencing the most valuable type-strain genomes for metagenomic binning, comparative biology and taxonomic classification.</title>
        <authorList>
            <person name="Goeker M."/>
        </authorList>
    </citation>
    <scope>NUCLEOTIDE SEQUENCE [LARGE SCALE GENOMIC DNA]</scope>
    <source>
        <strain evidence="2 3">DSM 45385</strain>
    </source>
</reference>